<feature type="region of interest" description="Disordered" evidence="1">
    <location>
        <begin position="216"/>
        <end position="238"/>
    </location>
</feature>
<dbReference type="SUPFAM" id="SSF55008">
    <property type="entry name" value="HMA, heavy metal-associated domain"/>
    <property type="match status" value="1"/>
</dbReference>
<dbReference type="InterPro" id="IPR036163">
    <property type="entry name" value="HMA_dom_sf"/>
</dbReference>
<evidence type="ECO:0000313" key="2">
    <source>
        <dbReference type="EMBL" id="MBD6618836.1"/>
    </source>
</evidence>
<feature type="region of interest" description="Disordered" evidence="1">
    <location>
        <begin position="1"/>
        <end position="43"/>
    </location>
</feature>
<gene>
    <name evidence="2" type="ORF">FNW02_24170</name>
</gene>
<organism evidence="2 3">
    <name type="scientific">Komarekiella delphini-convector SJRDD-AB1</name>
    <dbReference type="NCBI Taxonomy" id="2593771"/>
    <lineage>
        <taxon>Bacteria</taxon>
        <taxon>Bacillati</taxon>
        <taxon>Cyanobacteriota</taxon>
        <taxon>Cyanophyceae</taxon>
        <taxon>Nostocales</taxon>
        <taxon>Nostocaceae</taxon>
        <taxon>Komarekiella</taxon>
        <taxon>Komarekiella delphini-convector</taxon>
    </lineage>
</organism>
<evidence type="ECO:0000313" key="3">
    <source>
        <dbReference type="Proteomes" id="UP001165986"/>
    </source>
</evidence>
<protein>
    <submittedName>
        <fullName evidence="2">Uncharacterized protein</fullName>
    </submittedName>
</protein>
<reference evidence="2" key="1">
    <citation type="submission" date="2019-07" db="EMBL/GenBank/DDBJ databases">
        <title>Toxilogical consequences of a new and cryptic species of cyanobacteria (Komarekiella delphini-convector) recovered from the epidermis of a bottlenose dolphin and 1500 ft. in the air.</title>
        <authorList>
            <person name="Brown A.O."/>
            <person name="Dvorak P."/>
            <person name="Villanueva C.D."/>
            <person name="Foss A.J."/>
            <person name="Garvey A.D."/>
            <person name="Gibson Q.A."/>
            <person name="Johansen J.R."/>
            <person name="Casamatta D.A."/>
        </authorList>
    </citation>
    <scope>NUCLEOTIDE SEQUENCE</scope>
    <source>
        <strain evidence="2">SJRDD-AB1</strain>
    </source>
</reference>
<dbReference type="Pfam" id="PF19991">
    <property type="entry name" value="HMA_2"/>
    <property type="match status" value="1"/>
</dbReference>
<keyword evidence="3" id="KW-1185">Reference proteome</keyword>
<comment type="caution">
    <text evidence="2">The sequence shown here is derived from an EMBL/GenBank/DDBJ whole genome shotgun (WGS) entry which is preliminary data.</text>
</comment>
<dbReference type="RefSeq" id="WP_191760038.1">
    <property type="nucleotide sequence ID" value="NZ_VJXY01000032.1"/>
</dbReference>
<proteinExistence type="predicted"/>
<evidence type="ECO:0000256" key="1">
    <source>
        <dbReference type="SAM" id="MobiDB-lite"/>
    </source>
</evidence>
<dbReference type="AlphaFoldDB" id="A0AA40T0R4"/>
<feature type="compositionally biased region" description="Basic and acidic residues" evidence="1">
    <location>
        <begin position="225"/>
        <end position="238"/>
    </location>
</feature>
<sequence>MTNTVSHNGLSSQPKISSDLVSSEHQSNEVKVNQNTSEAVAQSQVHLSPDGLQIIHATTGRVRIRASEDSFNSRLESISQHLQQQCGVREVVINQQTGSMIVTYDENQLSLPQVLELLQEFGIHQPQALSESVSEMDAFAAWKSLDFWKEQSISFIPLMTGFAVTGGMGVSGLAAIPVYMITADATRRVIDYLEPQISGAKISKTSQTTDTIPRQFSLSNRKGKSAREDKNASQPSLKEESKSVFVNKNIGFTALAKIAYRVVHAIEGRIRFNVPRLAEDRAYAKRLERLVKSDAHVLSVRVNCDAASIAIAYQPSDINITHWVSLIELALQTNPPNNLIKITEQQLSPEPVNQSTKPMKTTTVLEGQTLDISSLWADLKPASLSYSLALMANLPL</sequence>
<name>A0AA40T0R4_9NOST</name>
<dbReference type="Proteomes" id="UP001165986">
    <property type="component" value="Unassembled WGS sequence"/>
</dbReference>
<accession>A0AA40T0R4</accession>
<dbReference type="EMBL" id="VJXY01000032">
    <property type="protein sequence ID" value="MBD6618836.1"/>
    <property type="molecule type" value="Genomic_DNA"/>
</dbReference>
<dbReference type="GO" id="GO:0046872">
    <property type="term" value="F:metal ion binding"/>
    <property type="evidence" value="ECO:0007669"/>
    <property type="project" value="InterPro"/>
</dbReference>